<dbReference type="FunFam" id="1.10.8.60:FF:000001">
    <property type="entry name" value="ATP-dependent zinc metalloprotease FtsH"/>
    <property type="match status" value="1"/>
</dbReference>
<dbReference type="Pfam" id="PF00004">
    <property type="entry name" value="AAA"/>
    <property type="match status" value="1"/>
</dbReference>
<feature type="transmembrane region" description="Helical" evidence="14">
    <location>
        <begin position="117"/>
        <end position="138"/>
    </location>
</feature>
<protein>
    <recommendedName>
        <fullName evidence="14">ATP-dependent zinc metalloprotease FtsH</fullName>
        <ecNumber evidence="14">3.4.24.-</ecNumber>
    </recommendedName>
</protein>
<comment type="caution">
    <text evidence="14">Lacks conserved residue(s) required for the propagation of feature annotation.</text>
</comment>
<evidence type="ECO:0000256" key="6">
    <source>
        <dbReference type="ARBA" id="ARBA00022741"/>
    </source>
</evidence>
<evidence type="ECO:0000256" key="12">
    <source>
        <dbReference type="ARBA" id="ARBA00023136"/>
    </source>
</evidence>
<feature type="binding site" evidence="14">
    <location>
        <position position="430"/>
    </location>
    <ligand>
        <name>Zn(2+)</name>
        <dbReference type="ChEBI" id="CHEBI:29105"/>
        <note>catalytic</note>
    </ligand>
</feature>
<evidence type="ECO:0000256" key="8">
    <source>
        <dbReference type="ARBA" id="ARBA00022833"/>
    </source>
</evidence>
<dbReference type="AlphaFoldDB" id="A0A2M8KJV7"/>
<keyword evidence="9 14" id="KW-0067">ATP-binding</keyword>
<evidence type="ECO:0000256" key="4">
    <source>
        <dbReference type="ARBA" id="ARBA00022692"/>
    </source>
</evidence>
<sequence length="614" mass="68792">MDIQKIIEFKMNFNIKNLFIIFFTIFFLFYAFKAISSELKKNLPEKSITTVVKDIKNNQVKKVEVYDNRMIIYYKDDKLALSYKETSDSFLKILRDSGVDPEKINISIKDTQSSNGIINFLSNIIPTVLMVAFFIFLFRQAKGAQDSVFSFGQARVKRFSKDMPHTTFADVAGVEEAKKELEEVVDFLKHPDKYKKLGARTPKGVLLVGPSGCGKTLLAKAVAGETNVPFFSIAGSEFMEMLVGIGAARVRDLFASAKKSAPSIIFVDEVDAIGRARSIGMMPSHDEREQTLNQILVEMDGFTPTEQVVVIAATNRGDLLDTALLRPGRFDRRIVVDYPDLEGRKAISKIHARGKPFTAEVDWDKVAKRTVGFSGADLENMLNEAAIYAARNGRDKITMEDIEEAATKVKLGPEKKRLQSDLDKKLTAYHEAGHAIISHFLPHTDPVHRISIVSRGMALGFTLIPPARDKLHETKTNLLEKISVMMGGRAAEQLVFNEMTTGAANDFDQATQMTRSMVVEYGMSELGPINYGPISDVTEWGKTYLEQEKVSQSMMAKIDQEIKKIIDTAYKQASSIIQEHREKLDAVAGELIKRESLDQEEFEKIVGKKQKLNS</sequence>
<organism evidence="17 18">
    <name type="scientific">Candidatus Roizmanbacteria bacterium CG10_big_fil_rev_8_21_14_0_10_36_26</name>
    <dbReference type="NCBI Taxonomy" id="1974851"/>
    <lineage>
        <taxon>Bacteria</taxon>
        <taxon>Candidatus Roizmaniibacteriota</taxon>
    </lineage>
</organism>
<dbReference type="Pfam" id="PF01434">
    <property type="entry name" value="Peptidase_M41"/>
    <property type="match status" value="1"/>
</dbReference>
<dbReference type="EC" id="3.4.24.-" evidence="14"/>
<dbReference type="InterPro" id="IPR027417">
    <property type="entry name" value="P-loop_NTPase"/>
</dbReference>
<keyword evidence="3 14" id="KW-0645">Protease</keyword>
<evidence type="ECO:0000256" key="9">
    <source>
        <dbReference type="ARBA" id="ARBA00022840"/>
    </source>
</evidence>
<dbReference type="GO" id="GO:0008270">
    <property type="term" value="F:zinc ion binding"/>
    <property type="evidence" value="ECO:0007669"/>
    <property type="project" value="UniProtKB-UniRule"/>
</dbReference>
<comment type="function">
    <text evidence="14">Acts as a processive, ATP-dependent zinc metallopeptidase for both cytoplasmic and membrane proteins. Plays a role in the quality control of integral membrane proteins.</text>
</comment>
<dbReference type="InterPro" id="IPR037219">
    <property type="entry name" value="Peptidase_M41-like"/>
</dbReference>
<dbReference type="FunFam" id="1.20.58.760:FF:000001">
    <property type="entry name" value="ATP-dependent zinc metalloprotease FtsH"/>
    <property type="match status" value="1"/>
</dbReference>
<keyword evidence="4 14" id="KW-0812">Transmembrane</keyword>
<dbReference type="NCBIfam" id="TIGR01241">
    <property type="entry name" value="FtsH_fam"/>
    <property type="match status" value="1"/>
</dbReference>
<dbReference type="PANTHER" id="PTHR23076:SF97">
    <property type="entry name" value="ATP-DEPENDENT ZINC METALLOPROTEASE YME1L1"/>
    <property type="match status" value="1"/>
</dbReference>
<keyword evidence="12 14" id="KW-0472">Membrane</keyword>
<keyword evidence="7 14" id="KW-0378">Hydrolase</keyword>
<keyword evidence="6 14" id="KW-0547">Nucleotide-binding</keyword>
<dbReference type="PROSITE" id="PS00674">
    <property type="entry name" value="AAA"/>
    <property type="match status" value="1"/>
</dbReference>
<dbReference type="InterPro" id="IPR000642">
    <property type="entry name" value="Peptidase_M41"/>
</dbReference>
<feature type="active site" evidence="14">
    <location>
        <position position="431"/>
    </location>
</feature>
<keyword evidence="17" id="KW-0132">Cell division</keyword>
<keyword evidence="11 14" id="KW-0482">Metalloprotease</keyword>
<evidence type="ECO:0000256" key="1">
    <source>
        <dbReference type="ARBA" id="ARBA00004370"/>
    </source>
</evidence>
<feature type="domain" description="AAA+ ATPase" evidence="16">
    <location>
        <begin position="201"/>
        <end position="340"/>
    </location>
</feature>
<comment type="subunit">
    <text evidence="14">Homohexamer.</text>
</comment>
<dbReference type="HAMAP" id="MF_01458">
    <property type="entry name" value="FtsH"/>
    <property type="match status" value="1"/>
</dbReference>
<dbReference type="GO" id="GO:0030163">
    <property type="term" value="P:protein catabolic process"/>
    <property type="evidence" value="ECO:0007669"/>
    <property type="project" value="UniProtKB-UniRule"/>
</dbReference>
<comment type="similarity">
    <text evidence="2 14">In the C-terminal section; belongs to the peptidase M41 family.</text>
</comment>
<dbReference type="InterPro" id="IPR003959">
    <property type="entry name" value="ATPase_AAA_core"/>
</dbReference>
<name>A0A2M8KJV7_9BACT</name>
<keyword evidence="5 14" id="KW-0479">Metal-binding</keyword>
<dbReference type="CDD" id="cd19501">
    <property type="entry name" value="RecA-like_FtsH"/>
    <property type="match status" value="1"/>
</dbReference>
<dbReference type="PANTHER" id="PTHR23076">
    <property type="entry name" value="METALLOPROTEASE M41 FTSH"/>
    <property type="match status" value="1"/>
</dbReference>
<evidence type="ECO:0000256" key="14">
    <source>
        <dbReference type="HAMAP-Rule" id="MF_01458"/>
    </source>
</evidence>
<dbReference type="GO" id="GO:0004176">
    <property type="term" value="F:ATP-dependent peptidase activity"/>
    <property type="evidence" value="ECO:0007669"/>
    <property type="project" value="InterPro"/>
</dbReference>
<evidence type="ECO:0000256" key="10">
    <source>
        <dbReference type="ARBA" id="ARBA00022989"/>
    </source>
</evidence>
<comment type="similarity">
    <text evidence="13 14">In the central section; belongs to the AAA ATPase family.</text>
</comment>
<evidence type="ECO:0000256" key="15">
    <source>
        <dbReference type="RuleBase" id="RU003651"/>
    </source>
</evidence>
<proteinExistence type="inferred from homology"/>
<evidence type="ECO:0000313" key="18">
    <source>
        <dbReference type="Proteomes" id="UP000231434"/>
    </source>
</evidence>
<dbReference type="InterPro" id="IPR005936">
    <property type="entry name" value="FtsH"/>
</dbReference>
<keyword evidence="14" id="KW-1003">Cell membrane</keyword>
<dbReference type="EMBL" id="PFEB01000057">
    <property type="protein sequence ID" value="PJE60198.1"/>
    <property type="molecule type" value="Genomic_DNA"/>
</dbReference>
<feature type="transmembrane region" description="Helical" evidence="14">
    <location>
        <begin position="15"/>
        <end position="32"/>
    </location>
</feature>
<keyword evidence="17" id="KW-0131">Cell cycle</keyword>
<keyword evidence="8 14" id="KW-0862">Zinc</keyword>
<dbReference type="InterPro" id="IPR003593">
    <property type="entry name" value="AAA+_ATPase"/>
</dbReference>
<dbReference type="SUPFAM" id="SSF52540">
    <property type="entry name" value="P-loop containing nucleoside triphosphate hydrolases"/>
    <property type="match status" value="1"/>
</dbReference>
<comment type="cofactor">
    <cofactor evidence="14">
        <name>Zn(2+)</name>
        <dbReference type="ChEBI" id="CHEBI:29105"/>
    </cofactor>
    <text evidence="14">Binds 1 zinc ion per subunit.</text>
</comment>
<dbReference type="GO" id="GO:0005524">
    <property type="term" value="F:ATP binding"/>
    <property type="evidence" value="ECO:0007669"/>
    <property type="project" value="UniProtKB-UniRule"/>
</dbReference>
<evidence type="ECO:0000256" key="7">
    <source>
        <dbReference type="ARBA" id="ARBA00022801"/>
    </source>
</evidence>
<dbReference type="Pfam" id="PF17862">
    <property type="entry name" value="AAA_lid_3"/>
    <property type="match status" value="1"/>
</dbReference>
<evidence type="ECO:0000256" key="3">
    <source>
        <dbReference type="ARBA" id="ARBA00022670"/>
    </source>
</evidence>
<comment type="similarity">
    <text evidence="15">Belongs to the AAA ATPase family.</text>
</comment>
<comment type="subcellular location">
    <subcellularLocation>
        <location evidence="14">Cell membrane</location>
        <topology evidence="14">Multi-pass membrane protein</topology>
        <orientation evidence="14">Cytoplasmic side</orientation>
    </subcellularLocation>
    <subcellularLocation>
        <location evidence="1">Membrane</location>
    </subcellularLocation>
</comment>
<evidence type="ECO:0000313" key="17">
    <source>
        <dbReference type="EMBL" id="PJE60198.1"/>
    </source>
</evidence>
<evidence type="ECO:0000256" key="2">
    <source>
        <dbReference type="ARBA" id="ARBA00010044"/>
    </source>
</evidence>
<dbReference type="GO" id="GO:0016887">
    <property type="term" value="F:ATP hydrolysis activity"/>
    <property type="evidence" value="ECO:0007669"/>
    <property type="project" value="UniProtKB-UniRule"/>
</dbReference>
<reference evidence="18" key="1">
    <citation type="submission" date="2017-09" db="EMBL/GenBank/DDBJ databases">
        <title>Depth-based differentiation of microbial function through sediment-hosted aquifers and enrichment of novel symbionts in the deep terrestrial subsurface.</title>
        <authorList>
            <person name="Probst A.J."/>
            <person name="Ladd B."/>
            <person name="Jarett J.K."/>
            <person name="Geller-Mcgrath D.E."/>
            <person name="Sieber C.M.K."/>
            <person name="Emerson J.B."/>
            <person name="Anantharaman K."/>
            <person name="Thomas B.C."/>
            <person name="Malmstrom R."/>
            <person name="Stieglmeier M."/>
            <person name="Klingl A."/>
            <person name="Woyke T."/>
            <person name="Ryan C.M."/>
            <person name="Banfield J.F."/>
        </authorList>
    </citation>
    <scope>NUCLEOTIDE SEQUENCE [LARGE SCALE GENOMIC DNA]</scope>
</reference>
<feature type="binding site" evidence="14">
    <location>
        <position position="434"/>
    </location>
    <ligand>
        <name>Zn(2+)</name>
        <dbReference type="ChEBI" id="CHEBI:29105"/>
        <note>catalytic</note>
    </ligand>
</feature>
<dbReference type="Gene3D" id="1.10.8.60">
    <property type="match status" value="1"/>
</dbReference>
<dbReference type="InterPro" id="IPR041569">
    <property type="entry name" value="AAA_lid_3"/>
</dbReference>
<dbReference type="Gene3D" id="3.40.50.300">
    <property type="entry name" value="P-loop containing nucleotide triphosphate hydrolases"/>
    <property type="match status" value="1"/>
</dbReference>
<dbReference type="Proteomes" id="UP000231434">
    <property type="component" value="Unassembled WGS sequence"/>
</dbReference>
<dbReference type="SMART" id="SM00382">
    <property type="entry name" value="AAA"/>
    <property type="match status" value="1"/>
</dbReference>
<dbReference type="FunFam" id="3.40.50.300:FF:000001">
    <property type="entry name" value="ATP-dependent zinc metalloprotease FtsH"/>
    <property type="match status" value="1"/>
</dbReference>
<dbReference type="GO" id="GO:0005886">
    <property type="term" value="C:plasma membrane"/>
    <property type="evidence" value="ECO:0007669"/>
    <property type="project" value="UniProtKB-SubCell"/>
</dbReference>
<dbReference type="Gene3D" id="1.20.58.760">
    <property type="entry name" value="Peptidase M41"/>
    <property type="match status" value="1"/>
</dbReference>
<accession>A0A2M8KJV7</accession>
<dbReference type="SUPFAM" id="SSF140990">
    <property type="entry name" value="FtsH protease domain-like"/>
    <property type="match status" value="1"/>
</dbReference>
<dbReference type="InterPro" id="IPR003960">
    <property type="entry name" value="ATPase_AAA_CS"/>
</dbReference>
<evidence type="ECO:0000256" key="5">
    <source>
        <dbReference type="ARBA" id="ARBA00022723"/>
    </source>
</evidence>
<dbReference type="GO" id="GO:0004222">
    <property type="term" value="F:metalloendopeptidase activity"/>
    <property type="evidence" value="ECO:0007669"/>
    <property type="project" value="InterPro"/>
</dbReference>
<evidence type="ECO:0000259" key="16">
    <source>
        <dbReference type="SMART" id="SM00382"/>
    </source>
</evidence>
<gene>
    <name evidence="14" type="primary">ftsH</name>
    <name evidence="17" type="ORF">COU86_05810</name>
</gene>
<dbReference type="GO" id="GO:0006508">
    <property type="term" value="P:proteolysis"/>
    <property type="evidence" value="ECO:0007669"/>
    <property type="project" value="UniProtKB-KW"/>
</dbReference>
<evidence type="ECO:0000256" key="13">
    <source>
        <dbReference type="ARBA" id="ARBA00061570"/>
    </source>
</evidence>
<feature type="binding site" evidence="14">
    <location>
        <position position="506"/>
    </location>
    <ligand>
        <name>Zn(2+)</name>
        <dbReference type="ChEBI" id="CHEBI:29105"/>
        <note>catalytic</note>
    </ligand>
</feature>
<comment type="caution">
    <text evidence="17">The sequence shown here is derived from an EMBL/GenBank/DDBJ whole genome shotgun (WGS) entry which is preliminary data.</text>
</comment>
<keyword evidence="10 14" id="KW-1133">Transmembrane helix</keyword>
<evidence type="ECO:0000256" key="11">
    <source>
        <dbReference type="ARBA" id="ARBA00023049"/>
    </source>
</evidence>
<dbReference type="GO" id="GO:0051301">
    <property type="term" value="P:cell division"/>
    <property type="evidence" value="ECO:0007669"/>
    <property type="project" value="UniProtKB-KW"/>
</dbReference>